<dbReference type="EMBL" id="SHKW01000001">
    <property type="protein sequence ID" value="RZU42130.1"/>
    <property type="molecule type" value="Genomic_DNA"/>
</dbReference>
<sequence length="211" mass="23076">MKKFVIFLLSLIPTTAFGQGSDVSSSSSSAAPSSEASEVAPQTTPMSSPSYDTSHHEAPVASVAMHYNYQFQTSPYGGNRGLMGWSVVPEINITPHIGLQADFTSLYMQGIAVGEKRLLIAAGPRYTLTPRSRFTPFVYGEAGEMRTTTKANDVSDWNPVVRVGIGADFKGKHGIGFQFIPAEYIGEKVEWRNQWNHSFSARAGIVFNLYK</sequence>
<evidence type="ECO:0000256" key="1">
    <source>
        <dbReference type="SAM" id="MobiDB-lite"/>
    </source>
</evidence>
<dbReference type="Proteomes" id="UP000292958">
    <property type="component" value="Unassembled WGS sequence"/>
</dbReference>
<comment type="caution">
    <text evidence="3">The sequence shown here is derived from an EMBL/GenBank/DDBJ whole genome shotgun (WGS) entry which is preliminary data.</text>
</comment>
<protein>
    <recommendedName>
        <fullName evidence="5">Outer membrane protein with beta-barrel domain</fullName>
    </recommendedName>
</protein>
<evidence type="ECO:0000313" key="3">
    <source>
        <dbReference type="EMBL" id="RZU42130.1"/>
    </source>
</evidence>
<name>A0A4Q7YWP6_9BACT</name>
<organism evidence="3 4">
    <name type="scientific">Edaphobacter modestus</name>
    <dbReference type="NCBI Taxonomy" id="388466"/>
    <lineage>
        <taxon>Bacteria</taxon>
        <taxon>Pseudomonadati</taxon>
        <taxon>Acidobacteriota</taxon>
        <taxon>Terriglobia</taxon>
        <taxon>Terriglobales</taxon>
        <taxon>Acidobacteriaceae</taxon>
        <taxon>Edaphobacter</taxon>
    </lineage>
</organism>
<evidence type="ECO:0000313" key="4">
    <source>
        <dbReference type="Proteomes" id="UP000292958"/>
    </source>
</evidence>
<proteinExistence type="predicted"/>
<dbReference type="SUPFAM" id="SSF56925">
    <property type="entry name" value="OMPA-like"/>
    <property type="match status" value="1"/>
</dbReference>
<accession>A0A4Q7YWP6</accession>
<feature type="chain" id="PRO_5020789380" description="Outer membrane protein with beta-barrel domain" evidence="2">
    <location>
        <begin position="19"/>
        <end position="211"/>
    </location>
</feature>
<keyword evidence="2" id="KW-0732">Signal</keyword>
<dbReference type="InterPro" id="IPR011250">
    <property type="entry name" value="OMP/PagP_B-barrel"/>
</dbReference>
<feature type="compositionally biased region" description="Polar residues" evidence="1">
    <location>
        <begin position="42"/>
        <end position="52"/>
    </location>
</feature>
<dbReference type="Gene3D" id="2.40.160.20">
    <property type="match status" value="1"/>
</dbReference>
<feature type="signal peptide" evidence="2">
    <location>
        <begin position="1"/>
        <end position="18"/>
    </location>
</feature>
<reference evidence="3 4" key="1">
    <citation type="submission" date="2019-02" db="EMBL/GenBank/DDBJ databases">
        <title>Genomic Encyclopedia of Archaeal and Bacterial Type Strains, Phase II (KMG-II): from individual species to whole genera.</title>
        <authorList>
            <person name="Goeker M."/>
        </authorList>
    </citation>
    <scope>NUCLEOTIDE SEQUENCE [LARGE SCALE GENOMIC DNA]</scope>
    <source>
        <strain evidence="3 4">DSM 18101</strain>
    </source>
</reference>
<dbReference type="OrthoDB" id="119268at2"/>
<evidence type="ECO:0008006" key="5">
    <source>
        <dbReference type="Google" id="ProtNLM"/>
    </source>
</evidence>
<dbReference type="AlphaFoldDB" id="A0A4Q7YWP6"/>
<dbReference type="RefSeq" id="WP_130419930.1">
    <property type="nucleotide sequence ID" value="NZ_SHKW01000001.1"/>
</dbReference>
<keyword evidence="4" id="KW-1185">Reference proteome</keyword>
<feature type="region of interest" description="Disordered" evidence="1">
    <location>
        <begin position="18"/>
        <end position="55"/>
    </location>
</feature>
<gene>
    <name evidence="3" type="ORF">BDD14_3677</name>
</gene>
<evidence type="ECO:0000256" key="2">
    <source>
        <dbReference type="SAM" id="SignalP"/>
    </source>
</evidence>
<feature type="compositionally biased region" description="Low complexity" evidence="1">
    <location>
        <begin position="23"/>
        <end position="41"/>
    </location>
</feature>